<evidence type="ECO:0008006" key="3">
    <source>
        <dbReference type="Google" id="ProtNLM"/>
    </source>
</evidence>
<proteinExistence type="predicted"/>
<accession>A0A8T1V6P9</accession>
<evidence type="ECO:0000313" key="2">
    <source>
        <dbReference type="Proteomes" id="UP000694044"/>
    </source>
</evidence>
<dbReference type="AlphaFoldDB" id="A0A8T1V6P9"/>
<organism evidence="1 2">
    <name type="scientific">Phytophthora pseudosyringae</name>
    <dbReference type="NCBI Taxonomy" id="221518"/>
    <lineage>
        <taxon>Eukaryota</taxon>
        <taxon>Sar</taxon>
        <taxon>Stramenopiles</taxon>
        <taxon>Oomycota</taxon>
        <taxon>Peronosporomycetes</taxon>
        <taxon>Peronosporales</taxon>
        <taxon>Peronosporaceae</taxon>
        <taxon>Phytophthora</taxon>
    </lineage>
</organism>
<comment type="caution">
    <text evidence="1">The sequence shown here is derived from an EMBL/GenBank/DDBJ whole genome shotgun (WGS) entry which is preliminary data.</text>
</comment>
<gene>
    <name evidence="1" type="ORF">PHYPSEUDO_012866</name>
</gene>
<dbReference type="EMBL" id="JAGDFM010000637">
    <property type="protein sequence ID" value="KAG7376701.1"/>
    <property type="molecule type" value="Genomic_DNA"/>
</dbReference>
<dbReference type="Proteomes" id="UP000694044">
    <property type="component" value="Unassembled WGS sequence"/>
</dbReference>
<protein>
    <recommendedName>
        <fullName evidence="3">Crinkler (CRN) family protein</fullName>
    </recommendedName>
</protein>
<keyword evidence="2" id="KW-1185">Reference proteome</keyword>
<dbReference type="OrthoDB" id="2364732at2759"/>
<sequence length="623" mass="69604">MARKVWFQLVDAATHGPFLDHKASSVPCDSVNDMEDLRNKIHANRSIGCLRQQSSIRRRECPALDPRSLLNDLDAQATLIVEVPTQHLVPRTVASVVAPVGGVSGDNDGRNIRKFNEPLENSELEHEGGVPATFRTLRKATVAAFASLLDRIPVIFIRAPPLSGKTAMCDLLYNHIVRSKPDALVSRIRANRMTEDGKFAEFFKLLYGCDFEAFCAHKGDRVVLIDEAQITYNDEQLWRGYVKDALDSQIPGLRFVLFSSYGSFNVYRKHERAGTPILVPPQNTFGLNATPYKPGLQLSREELEEMAQNSIGIPASDLIWILCSGHIGIARAILIFLHRKFGSGTPNDEDVELELHSLGLLQEICFSYRGIPSADAFQRVKTANKLPDEAVLKMMGILNGVAFGKVMLVSDGQRTPRSQIAVELLTKYGVLYEDQAKQLQFASSMHLKIWLYSNRTDPIAYMVSDVSHEDFVVACVQRMSALRLQNFANENTNGIARERQIQMELYGATVSCLPRHVLVTPEWRTTDGKKYIDLMIHGSSILWFWELLVNGDDAVGHSNRFETGGKYHGSLTGSSKYVLIDFRQSKGVRNQKQGFLYVSFVDSYTKALVFSTGKSVVSVKLLS</sequence>
<reference evidence="1" key="1">
    <citation type="submission" date="2021-02" db="EMBL/GenBank/DDBJ databases">
        <authorList>
            <person name="Palmer J.M."/>
        </authorList>
    </citation>
    <scope>NUCLEOTIDE SEQUENCE</scope>
    <source>
        <strain evidence="1">SCRP734</strain>
    </source>
</reference>
<evidence type="ECO:0000313" key="1">
    <source>
        <dbReference type="EMBL" id="KAG7376701.1"/>
    </source>
</evidence>
<name>A0A8T1V6P9_9STRA</name>